<dbReference type="PANTHER" id="PTHR43775">
    <property type="entry name" value="FATTY ACID SYNTHASE"/>
    <property type="match status" value="1"/>
</dbReference>
<dbReference type="SUPFAM" id="SSF53901">
    <property type="entry name" value="Thiolase-like"/>
    <property type="match status" value="1"/>
</dbReference>
<dbReference type="InterPro" id="IPR018201">
    <property type="entry name" value="Ketoacyl_synth_AS"/>
</dbReference>
<dbReference type="PROSITE" id="PS00606">
    <property type="entry name" value="KS3_1"/>
    <property type="match status" value="1"/>
</dbReference>
<dbReference type="Pfam" id="PF00698">
    <property type="entry name" value="Acyl_transf_1"/>
    <property type="match status" value="1"/>
</dbReference>
<dbReference type="Pfam" id="PF02801">
    <property type="entry name" value="Ketoacyl-synt_C"/>
    <property type="match status" value="1"/>
</dbReference>
<dbReference type="SUPFAM" id="SSF47336">
    <property type="entry name" value="ACP-like"/>
    <property type="match status" value="1"/>
</dbReference>
<keyword evidence="10" id="KW-1185">Reference proteome</keyword>
<dbReference type="InterPro" id="IPR050091">
    <property type="entry name" value="PKS_NRPS_Biosynth_Enz"/>
</dbReference>
<accession>A0A919LBA8</accession>
<evidence type="ECO:0000256" key="2">
    <source>
        <dbReference type="ARBA" id="ARBA00022553"/>
    </source>
</evidence>
<dbReference type="Pfam" id="PF16197">
    <property type="entry name" value="KAsynt_C_assoc"/>
    <property type="match status" value="1"/>
</dbReference>
<dbReference type="InterPro" id="IPR009081">
    <property type="entry name" value="PP-bd_ACP"/>
</dbReference>
<keyword evidence="2" id="KW-0597">Phosphoprotein</keyword>
<dbReference type="Pfam" id="PF00109">
    <property type="entry name" value="ketoacyl-synt"/>
    <property type="match status" value="1"/>
</dbReference>
<dbReference type="InterPro" id="IPR032821">
    <property type="entry name" value="PKS_assoc"/>
</dbReference>
<dbReference type="InterPro" id="IPR036736">
    <property type="entry name" value="ACP-like_sf"/>
</dbReference>
<evidence type="ECO:0000256" key="3">
    <source>
        <dbReference type="ARBA" id="ARBA00022679"/>
    </source>
</evidence>
<dbReference type="GO" id="GO:0004312">
    <property type="term" value="F:fatty acid synthase activity"/>
    <property type="evidence" value="ECO:0007669"/>
    <property type="project" value="TreeGrafter"/>
</dbReference>
<dbReference type="InterPro" id="IPR001227">
    <property type="entry name" value="Ac_transferase_dom_sf"/>
</dbReference>
<evidence type="ECO:0000259" key="8">
    <source>
        <dbReference type="PROSITE" id="PS52004"/>
    </source>
</evidence>
<dbReference type="Pfam" id="PF00550">
    <property type="entry name" value="PP-binding"/>
    <property type="match status" value="1"/>
</dbReference>
<evidence type="ECO:0000256" key="1">
    <source>
        <dbReference type="ARBA" id="ARBA00022450"/>
    </source>
</evidence>
<dbReference type="SMART" id="SM00825">
    <property type="entry name" value="PKS_KS"/>
    <property type="match status" value="1"/>
</dbReference>
<keyword evidence="3" id="KW-0808">Transferase</keyword>
<dbReference type="Gene3D" id="1.10.1200.10">
    <property type="entry name" value="ACP-like"/>
    <property type="match status" value="1"/>
</dbReference>
<dbReference type="RefSeq" id="WP_051859456.1">
    <property type="nucleotide sequence ID" value="NZ_BNEE01000004.1"/>
</dbReference>
<reference evidence="9" key="1">
    <citation type="submission" date="2020-09" db="EMBL/GenBank/DDBJ databases">
        <title>Whole genome shotgun sequence of Streptomyces xanthophaeus NBRC 12829.</title>
        <authorList>
            <person name="Komaki H."/>
            <person name="Tamura T."/>
        </authorList>
    </citation>
    <scope>NUCLEOTIDE SEQUENCE</scope>
    <source>
        <strain evidence="9">NBRC 12829</strain>
    </source>
</reference>
<proteinExistence type="predicted"/>
<keyword evidence="1" id="KW-0596">Phosphopantetheine</keyword>
<dbReference type="EMBL" id="BNEE01000004">
    <property type="protein sequence ID" value="GHI83241.1"/>
    <property type="molecule type" value="Genomic_DNA"/>
</dbReference>
<dbReference type="InterPro" id="IPR020806">
    <property type="entry name" value="PKS_PP-bd"/>
</dbReference>
<dbReference type="PANTHER" id="PTHR43775:SF37">
    <property type="entry name" value="SI:DKEY-61P9.11"/>
    <property type="match status" value="1"/>
</dbReference>
<dbReference type="PROSITE" id="PS52004">
    <property type="entry name" value="KS3_2"/>
    <property type="match status" value="1"/>
</dbReference>
<dbReference type="OrthoDB" id="9778690at2"/>
<dbReference type="GO" id="GO:0005886">
    <property type="term" value="C:plasma membrane"/>
    <property type="evidence" value="ECO:0007669"/>
    <property type="project" value="TreeGrafter"/>
</dbReference>
<dbReference type="InterPro" id="IPR020841">
    <property type="entry name" value="PKS_Beta-ketoAc_synthase_dom"/>
</dbReference>
<dbReference type="GO" id="GO:0004315">
    <property type="term" value="F:3-oxoacyl-[acyl-carrier-protein] synthase activity"/>
    <property type="evidence" value="ECO:0007669"/>
    <property type="project" value="InterPro"/>
</dbReference>
<dbReference type="SUPFAM" id="SSF55048">
    <property type="entry name" value="Probable ACP-binding domain of malonyl-CoA ACP transacylase"/>
    <property type="match status" value="1"/>
</dbReference>
<evidence type="ECO:0000313" key="10">
    <source>
        <dbReference type="Proteomes" id="UP000600026"/>
    </source>
</evidence>
<evidence type="ECO:0008006" key="11">
    <source>
        <dbReference type="Google" id="ProtNLM"/>
    </source>
</evidence>
<dbReference type="SMART" id="SM00827">
    <property type="entry name" value="PKS_AT"/>
    <property type="match status" value="1"/>
</dbReference>
<dbReference type="SUPFAM" id="SSF52151">
    <property type="entry name" value="FabD/lysophospholipase-like"/>
    <property type="match status" value="1"/>
</dbReference>
<gene>
    <name evidence="9" type="ORF">Sxan_06050</name>
</gene>
<dbReference type="GO" id="GO:0031177">
    <property type="term" value="F:phosphopantetheine binding"/>
    <property type="evidence" value="ECO:0007669"/>
    <property type="project" value="InterPro"/>
</dbReference>
<dbReference type="Gene3D" id="3.40.366.10">
    <property type="entry name" value="Malonyl-Coenzyme A Acyl Carrier Protein, domain 2"/>
    <property type="match status" value="1"/>
</dbReference>
<dbReference type="InterPro" id="IPR014030">
    <property type="entry name" value="Ketoacyl_synth_N"/>
</dbReference>
<protein>
    <recommendedName>
        <fullName evidence="11">Type I polyketide synthase</fullName>
    </recommendedName>
</protein>
<dbReference type="GO" id="GO:0033068">
    <property type="term" value="P:macrolide biosynthetic process"/>
    <property type="evidence" value="ECO:0007669"/>
    <property type="project" value="UniProtKB-ARBA"/>
</dbReference>
<dbReference type="PROSITE" id="PS50075">
    <property type="entry name" value="CARRIER"/>
    <property type="match status" value="1"/>
</dbReference>
<evidence type="ECO:0000256" key="5">
    <source>
        <dbReference type="ARBA" id="ARBA00023315"/>
    </source>
</evidence>
<feature type="domain" description="Ketosynthase family 3 (KS3)" evidence="8">
    <location>
        <begin position="35"/>
        <end position="459"/>
    </location>
</feature>
<dbReference type="InterPro" id="IPR014031">
    <property type="entry name" value="Ketoacyl_synth_C"/>
</dbReference>
<dbReference type="FunFam" id="3.40.47.10:FF:000019">
    <property type="entry name" value="Polyketide synthase type I"/>
    <property type="match status" value="1"/>
</dbReference>
<dbReference type="GO" id="GO:0071770">
    <property type="term" value="P:DIM/DIP cell wall layer assembly"/>
    <property type="evidence" value="ECO:0007669"/>
    <property type="project" value="TreeGrafter"/>
</dbReference>
<sequence>MTDDLTAQALLRATQTIRGLRSRVEELEGARARATEPIAVVGAACRFPGGANSPEEFWELLEDGRDAVRPLTGDRWRGIDFSALDDPAFARIGQHAGQLDEVDGFDAGFFGIDAAEADLMDPQQRLLLELTWETAERAGWTPEELRRTPTGVFIGVSHQDYMFAALASRPEVTSRLTTGSGSRSLLANRLSYQYGLEGPSMAVDTACSSSLVALHLAAQSLRAGECDRAFAGGVNLILSPLSTTMTGRALPLAPDGRTKALAADADGMVRGEGVGLVALKRLSDALADGDRIEAVVLADGVNQDGRTNGLTAPSPAAQQTLLSRTLRDSGLRPQDITFVEMHGTGTPLGDPIEYEAIRGAYGAGGQDAPTCWLGSVKANIGHLESAAGMASLLKVVGALRHGRIPQQIHLAELSPYVELEGERFAVPRSPQEWVPADRRIAAVSSFGFGGTNAHLIVAHPDAVPAVRAHRDGATATAPPPEEQHGAPVLMPLSAKSAPALVAQLDRAAALLGGLDAAEVHGAAAAAARRRAHHPWRAAVSVARPEELPAALHRAADRLRTAAGAPAVPQRLAFVYSGQAAQWPGMGIALAGHDAEFREELTAWDEAVAKAGGPPLLDTLAGQDAERALTDTRFAQLALAALQAALTERLRRWGLEPAAVCGHSVGEVAAAFAAGALTREQAVGVLLARGEALHEHAAGGAMLAVRAPADEVRAALAAASDRAGGLSGVGVAAVNGPDTTVLAGPRRQIDAVREHLRPWRLTPLDTGYAFHSPQLAPVAARLREELAGLRPGPVRVPFYSTVTGTARAGEGLDAGHWADNAAGPVAFADAVAAMLADGITGFVELGPHPVLLSHLRRALGDAGVPGVAVATLRKDQEERLGLRAALGALWSAGAAVDWAAVHPGRTPMAAALPTYPWQRERHWLTGGAEPTPAAGRPSADAATGAPAPDGPGQDEAAVLGRLTAHLADFMHIDPAVLDPDRSARDLDIDSASFVELKNRLESELGSAIPITALTEGASLREIARTLTAGNRRGPTAEEARTALDHLDDLSEEELDRLLDALDTQDER</sequence>
<dbReference type="InterPro" id="IPR016039">
    <property type="entry name" value="Thiolase-like"/>
</dbReference>
<keyword evidence="4" id="KW-0045">Antibiotic biosynthesis</keyword>
<dbReference type="Gene3D" id="3.30.70.3290">
    <property type="match status" value="1"/>
</dbReference>
<dbReference type="SMART" id="SM00823">
    <property type="entry name" value="PKS_PP"/>
    <property type="match status" value="1"/>
</dbReference>
<dbReference type="AlphaFoldDB" id="A0A919LBA8"/>
<dbReference type="CDD" id="cd00833">
    <property type="entry name" value="PKS"/>
    <property type="match status" value="1"/>
</dbReference>
<organism evidence="9 10">
    <name type="scientific">Streptomyces xanthophaeus</name>
    <dbReference type="NCBI Taxonomy" id="67385"/>
    <lineage>
        <taxon>Bacteria</taxon>
        <taxon>Bacillati</taxon>
        <taxon>Actinomycetota</taxon>
        <taxon>Actinomycetes</taxon>
        <taxon>Kitasatosporales</taxon>
        <taxon>Streptomycetaceae</taxon>
        <taxon>Streptomyces</taxon>
    </lineage>
</organism>
<feature type="domain" description="Carrier" evidence="7">
    <location>
        <begin position="952"/>
        <end position="1029"/>
    </location>
</feature>
<dbReference type="Proteomes" id="UP000600026">
    <property type="component" value="Unassembled WGS sequence"/>
</dbReference>
<evidence type="ECO:0000256" key="4">
    <source>
        <dbReference type="ARBA" id="ARBA00023194"/>
    </source>
</evidence>
<evidence type="ECO:0000256" key="6">
    <source>
        <dbReference type="SAM" id="MobiDB-lite"/>
    </source>
</evidence>
<dbReference type="GO" id="GO:0005737">
    <property type="term" value="C:cytoplasm"/>
    <property type="evidence" value="ECO:0007669"/>
    <property type="project" value="TreeGrafter"/>
</dbReference>
<feature type="compositionally biased region" description="Low complexity" evidence="6">
    <location>
        <begin position="938"/>
        <end position="952"/>
    </location>
</feature>
<dbReference type="InterPro" id="IPR014043">
    <property type="entry name" value="Acyl_transferase_dom"/>
</dbReference>
<dbReference type="InterPro" id="IPR016036">
    <property type="entry name" value="Malonyl_transacylase_ACP-bd"/>
</dbReference>
<feature type="region of interest" description="Disordered" evidence="6">
    <location>
        <begin position="924"/>
        <end position="952"/>
    </location>
</feature>
<evidence type="ECO:0000259" key="7">
    <source>
        <dbReference type="PROSITE" id="PS50075"/>
    </source>
</evidence>
<dbReference type="GO" id="GO:0006633">
    <property type="term" value="P:fatty acid biosynthetic process"/>
    <property type="evidence" value="ECO:0007669"/>
    <property type="project" value="InterPro"/>
</dbReference>
<evidence type="ECO:0000313" key="9">
    <source>
        <dbReference type="EMBL" id="GHI83241.1"/>
    </source>
</evidence>
<dbReference type="InterPro" id="IPR016035">
    <property type="entry name" value="Acyl_Trfase/lysoPLipase"/>
</dbReference>
<keyword evidence="5" id="KW-0012">Acyltransferase</keyword>
<dbReference type="Gene3D" id="3.40.47.10">
    <property type="match status" value="1"/>
</dbReference>
<name>A0A919LBA8_9ACTN</name>
<comment type="caution">
    <text evidence="9">The sequence shown here is derived from an EMBL/GenBank/DDBJ whole genome shotgun (WGS) entry which is preliminary data.</text>
</comment>